<dbReference type="PANTHER" id="PTHR35317">
    <property type="entry name" value="OS04G0629600 PROTEIN"/>
    <property type="match status" value="1"/>
</dbReference>
<keyword evidence="3" id="KW-1185">Reference proteome</keyword>
<feature type="compositionally biased region" description="Basic and acidic residues" evidence="2">
    <location>
        <begin position="158"/>
        <end position="168"/>
    </location>
</feature>
<dbReference type="KEGG" id="vra:106779189"/>
<dbReference type="Pfam" id="PF14223">
    <property type="entry name" value="Retrotran_gag_2"/>
    <property type="match status" value="1"/>
</dbReference>
<dbReference type="AlphaFoldDB" id="A0A1S3VWJ1"/>
<evidence type="ECO:0000313" key="4">
    <source>
        <dbReference type="RefSeq" id="XP_014522738.1"/>
    </source>
</evidence>
<accession>A0A1S3VWJ1</accession>
<dbReference type="GeneID" id="106779189"/>
<evidence type="ECO:0000313" key="3">
    <source>
        <dbReference type="Proteomes" id="UP000087766"/>
    </source>
</evidence>
<name>A0A1S3VWJ1_VIGRR</name>
<dbReference type="PANTHER" id="PTHR35317:SF23">
    <property type="entry name" value="OS04G0629600 PROTEIN"/>
    <property type="match status" value="1"/>
</dbReference>
<reference evidence="4" key="1">
    <citation type="submission" date="2025-08" db="UniProtKB">
        <authorList>
            <consortium name="RefSeq"/>
        </authorList>
    </citation>
    <scope>IDENTIFICATION</scope>
    <source>
        <tissue evidence="4">Leaf</tissue>
    </source>
</reference>
<keyword evidence="1" id="KW-0175">Coiled coil</keyword>
<protein>
    <submittedName>
        <fullName evidence="4">Uncharacterized protein LOC106779189</fullName>
    </submittedName>
</protein>
<dbReference type="Proteomes" id="UP000087766">
    <property type="component" value="Unplaced"/>
</dbReference>
<feature type="region of interest" description="Disordered" evidence="2">
    <location>
        <begin position="140"/>
        <end position="184"/>
    </location>
</feature>
<gene>
    <name evidence="4" type="primary">LOC106779189</name>
</gene>
<organism evidence="3 4">
    <name type="scientific">Vigna radiata var. radiata</name>
    <name type="common">Mung bean</name>
    <name type="synonym">Phaseolus aureus</name>
    <dbReference type="NCBI Taxonomy" id="3916"/>
    <lineage>
        <taxon>Eukaryota</taxon>
        <taxon>Viridiplantae</taxon>
        <taxon>Streptophyta</taxon>
        <taxon>Embryophyta</taxon>
        <taxon>Tracheophyta</taxon>
        <taxon>Spermatophyta</taxon>
        <taxon>Magnoliopsida</taxon>
        <taxon>eudicotyledons</taxon>
        <taxon>Gunneridae</taxon>
        <taxon>Pentapetalae</taxon>
        <taxon>rosids</taxon>
        <taxon>fabids</taxon>
        <taxon>Fabales</taxon>
        <taxon>Fabaceae</taxon>
        <taxon>Papilionoideae</taxon>
        <taxon>50 kb inversion clade</taxon>
        <taxon>NPAAA clade</taxon>
        <taxon>indigoferoid/millettioid clade</taxon>
        <taxon>Phaseoleae</taxon>
        <taxon>Vigna</taxon>
    </lineage>
</organism>
<sequence>MDVILGFQEVDEIVMKGFKEPTKGDTEESKKAYKENKKPDCKSLQRQYELLSMGEQKTIEEYVGRIQVVVNAMRVCDKVVKDRKIVEKILRTLTPQYDHIAMAIEESKDLEKMRVEELQNSLEAHEQRLIERRTAEKNVLQSTNQALQARSGQTYKNHGTDRGREKSRGGRGGRNGGKFTNIVE</sequence>
<evidence type="ECO:0000256" key="1">
    <source>
        <dbReference type="SAM" id="Coils"/>
    </source>
</evidence>
<evidence type="ECO:0000256" key="2">
    <source>
        <dbReference type="SAM" id="MobiDB-lite"/>
    </source>
</evidence>
<feature type="coiled-coil region" evidence="1">
    <location>
        <begin position="108"/>
        <end position="135"/>
    </location>
</feature>
<feature type="compositionally biased region" description="Polar residues" evidence="2">
    <location>
        <begin position="140"/>
        <end position="157"/>
    </location>
</feature>
<dbReference type="OrthoDB" id="1435561at2759"/>
<dbReference type="RefSeq" id="XP_014522738.1">
    <property type="nucleotide sequence ID" value="XM_014667252.1"/>
</dbReference>
<proteinExistence type="predicted"/>